<accession>A0A367FUS9</accession>
<sequence length="94" mass="10906">MLIIKKENQRDMMIEKHYGFVFVRPNLEMGITALNETSQFLYENCDGRTDEEVCNMLFNNCVDAENLDSQMVMGECMAALKQLKDIGLIKYVEE</sequence>
<dbReference type="RefSeq" id="WP_114002907.1">
    <property type="nucleotide sequence ID" value="NZ_PSQG01000045.1"/>
</dbReference>
<evidence type="ECO:0000313" key="2">
    <source>
        <dbReference type="Proteomes" id="UP000253208"/>
    </source>
</evidence>
<proteinExistence type="predicted"/>
<evidence type="ECO:0000313" key="1">
    <source>
        <dbReference type="EMBL" id="RCH41576.1"/>
    </source>
</evidence>
<protein>
    <recommendedName>
        <fullName evidence="3">PqqD family protein</fullName>
    </recommendedName>
</protein>
<gene>
    <name evidence="1" type="ORF">C4886_17565</name>
</gene>
<dbReference type="EMBL" id="PSQG01000045">
    <property type="protein sequence ID" value="RCH41576.1"/>
    <property type="molecule type" value="Genomic_DNA"/>
</dbReference>
<comment type="caution">
    <text evidence="1">The sequence shown here is derived from an EMBL/GenBank/DDBJ whole genome shotgun (WGS) entry which is preliminary data.</text>
</comment>
<evidence type="ECO:0008006" key="3">
    <source>
        <dbReference type="Google" id="ProtNLM"/>
    </source>
</evidence>
<reference evidence="1 2" key="1">
    <citation type="submission" date="2018-02" db="EMBL/GenBank/DDBJ databases">
        <title>Complete genome sequencing of Faecalibacterium prausnitzii strains isolated from the human gut.</title>
        <authorList>
            <person name="Fitzgerald B.C."/>
            <person name="Shkoporov A.N."/>
            <person name="Ross P.R."/>
            <person name="Hill C."/>
        </authorList>
    </citation>
    <scope>NUCLEOTIDE SEQUENCE [LARGE SCALE GENOMIC DNA]</scope>
    <source>
        <strain evidence="1 2">APC942/31-1</strain>
    </source>
</reference>
<dbReference type="AlphaFoldDB" id="A0A367FUS9"/>
<dbReference type="Proteomes" id="UP000253208">
    <property type="component" value="Unassembled WGS sequence"/>
</dbReference>
<name>A0A367FUS9_9FIRM</name>
<organism evidence="1 2">
    <name type="scientific">Blautia obeum</name>
    <dbReference type="NCBI Taxonomy" id="40520"/>
    <lineage>
        <taxon>Bacteria</taxon>
        <taxon>Bacillati</taxon>
        <taxon>Bacillota</taxon>
        <taxon>Clostridia</taxon>
        <taxon>Lachnospirales</taxon>
        <taxon>Lachnospiraceae</taxon>
        <taxon>Blautia</taxon>
    </lineage>
</organism>